<dbReference type="InterPro" id="IPR023393">
    <property type="entry name" value="START-like_dom_sf"/>
</dbReference>
<reference evidence="1 2" key="1">
    <citation type="submission" date="2019-07" db="EMBL/GenBank/DDBJ databases">
        <title>Analysis of the biochemical properties, biological activity and biotechnological potential of siderophores and biosurfactants produced by Antarctic psychrotolerant bacteria.</title>
        <authorList>
            <person name="Styczynski M."/>
            <person name="Krucon T."/>
            <person name="Decewicz P."/>
            <person name="Dziewit L."/>
        </authorList>
    </citation>
    <scope>NUCLEOTIDE SEQUENCE [LARGE SCALE GENOMIC DNA]</scope>
    <source>
        <strain evidence="1 2">ANT_H27</strain>
    </source>
</reference>
<sequence>MDTGKQDAIEATIDIDATAEAVWKLVSEPGWFINGGAITTHRIETNGAFSTVHDAIYGTFEFETVTLDAPRYAAFRSLGGDEWDDPIPNTLVEFWVEDTHSGAIRLRVAESGFAAFSEEDHARVINTNTQAWDAEMLAAQRHLSGK</sequence>
<accession>A0A5B0E6A1</accession>
<dbReference type="OrthoDB" id="8117292at2"/>
<name>A0A5B0E6A1_9MICC</name>
<dbReference type="RefSeq" id="WP_007272481.1">
    <property type="nucleotide sequence ID" value="NZ_VOBL01000030.1"/>
</dbReference>
<dbReference type="EMBL" id="VOBL01000030">
    <property type="protein sequence ID" value="KAA0973290.1"/>
    <property type="molecule type" value="Genomic_DNA"/>
</dbReference>
<protein>
    <submittedName>
        <fullName evidence="1">ATPase</fullName>
    </submittedName>
</protein>
<gene>
    <name evidence="1" type="ORF">FQ154_18855</name>
</gene>
<organism evidence="1 2">
    <name type="scientific">Paeniglutamicibacter gangotriensis</name>
    <dbReference type="NCBI Taxonomy" id="254787"/>
    <lineage>
        <taxon>Bacteria</taxon>
        <taxon>Bacillati</taxon>
        <taxon>Actinomycetota</taxon>
        <taxon>Actinomycetes</taxon>
        <taxon>Micrococcales</taxon>
        <taxon>Micrococcaceae</taxon>
        <taxon>Paeniglutamicibacter</taxon>
    </lineage>
</organism>
<dbReference type="Proteomes" id="UP000323856">
    <property type="component" value="Unassembled WGS sequence"/>
</dbReference>
<proteinExistence type="predicted"/>
<dbReference type="AlphaFoldDB" id="A0A5B0E6A1"/>
<evidence type="ECO:0000313" key="2">
    <source>
        <dbReference type="Proteomes" id="UP000323856"/>
    </source>
</evidence>
<dbReference type="SUPFAM" id="SSF55961">
    <property type="entry name" value="Bet v1-like"/>
    <property type="match status" value="1"/>
</dbReference>
<evidence type="ECO:0000313" key="1">
    <source>
        <dbReference type="EMBL" id="KAA0973290.1"/>
    </source>
</evidence>
<comment type="caution">
    <text evidence="1">The sequence shown here is derived from an EMBL/GenBank/DDBJ whole genome shotgun (WGS) entry which is preliminary data.</text>
</comment>
<dbReference type="Gene3D" id="3.30.530.20">
    <property type="match status" value="1"/>
</dbReference>